<comment type="caution">
    <text evidence="7">The sequence shown here is derived from an EMBL/GenBank/DDBJ whole genome shotgun (WGS) entry which is preliminary data.</text>
</comment>
<keyword evidence="2" id="KW-0805">Transcription regulation</keyword>
<dbReference type="InterPro" id="IPR003923">
    <property type="entry name" value="TAF10"/>
</dbReference>
<evidence type="ECO:0000256" key="2">
    <source>
        <dbReference type="ARBA" id="ARBA00023015"/>
    </source>
</evidence>
<dbReference type="CDD" id="cd07982">
    <property type="entry name" value="HFD_TAF10"/>
    <property type="match status" value="1"/>
</dbReference>
<comment type="subcellular location">
    <subcellularLocation>
        <location evidence="1">Nucleus</location>
    </subcellularLocation>
</comment>
<name>A0ABQ7GK96_DUNSA</name>
<reference evidence="7" key="1">
    <citation type="submission" date="2017-08" db="EMBL/GenBank/DDBJ databases">
        <authorList>
            <person name="Polle J.E."/>
            <person name="Barry K."/>
            <person name="Cushman J."/>
            <person name="Schmutz J."/>
            <person name="Tran D."/>
            <person name="Hathwaick L.T."/>
            <person name="Yim W.C."/>
            <person name="Jenkins J."/>
            <person name="Mckie-Krisberg Z.M."/>
            <person name="Prochnik S."/>
            <person name="Lindquist E."/>
            <person name="Dockter R.B."/>
            <person name="Adam C."/>
            <person name="Molina H."/>
            <person name="Bunkerborg J."/>
            <person name="Jin E."/>
            <person name="Buchheim M."/>
            <person name="Magnuson J."/>
        </authorList>
    </citation>
    <scope>NUCLEOTIDE SEQUENCE</scope>
    <source>
        <strain evidence="7">CCAP 19/18</strain>
    </source>
</reference>
<keyword evidence="8" id="KW-1185">Reference proteome</keyword>
<dbReference type="PANTHER" id="PTHR21242:SF0">
    <property type="entry name" value="TRANSCRIPTION INITIATION FACTOR TFIID SUBUNIT 10"/>
    <property type="match status" value="1"/>
</dbReference>
<organism evidence="7 8">
    <name type="scientific">Dunaliella salina</name>
    <name type="common">Green alga</name>
    <name type="synonym">Protococcus salinus</name>
    <dbReference type="NCBI Taxonomy" id="3046"/>
    <lineage>
        <taxon>Eukaryota</taxon>
        <taxon>Viridiplantae</taxon>
        <taxon>Chlorophyta</taxon>
        <taxon>core chlorophytes</taxon>
        <taxon>Chlorophyceae</taxon>
        <taxon>CS clade</taxon>
        <taxon>Chlamydomonadales</taxon>
        <taxon>Dunaliellaceae</taxon>
        <taxon>Dunaliella</taxon>
    </lineage>
</organism>
<keyword evidence="4" id="KW-0539">Nucleus</keyword>
<protein>
    <submittedName>
        <fullName evidence="7">Transcription initiation factor TFIID 23-30kDa subunit-domain-containing protein</fullName>
    </submittedName>
</protein>
<dbReference type="PANTHER" id="PTHR21242">
    <property type="entry name" value="TRANSCRIPTION INITIATION FACTOR TFIID SUBUNIT 10"/>
    <property type="match status" value="1"/>
</dbReference>
<gene>
    <name evidence="7" type="ORF">DUNSADRAFT_7984</name>
</gene>
<feature type="region of interest" description="Disordered" evidence="6">
    <location>
        <begin position="107"/>
        <end position="129"/>
    </location>
</feature>
<evidence type="ECO:0000256" key="3">
    <source>
        <dbReference type="ARBA" id="ARBA00023163"/>
    </source>
</evidence>
<evidence type="ECO:0000313" key="7">
    <source>
        <dbReference type="EMBL" id="KAF5835040.1"/>
    </source>
</evidence>
<evidence type="ECO:0000256" key="4">
    <source>
        <dbReference type="ARBA" id="ARBA00023242"/>
    </source>
</evidence>
<dbReference type="PRINTS" id="PR01443">
    <property type="entry name" value="TFIID30KDSUB"/>
</dbReference>
<evidence type="ECO:0000256" key="1">
    <source>
        <dbReference type="ARBA" id="ARBA00004123"/>
    </source>
</evidence>
<accession>A0ABQ7GK96</accession>
<dbReference type="EMBL" id="MU069725">
    <property type="protein sequence ID" value="KAF5835040.1"/>
    <property type="molecule type" value="Genomic_DNA"/>
</dbReference>
<evidence type="ECO:0000313" key="8">
    <source>
        <dbReference type="Proteomes" id="UP000815325"/>
    </source>
</evidence>
<keyword evidence="3" id="KW-0804">Transcription</keyword>
<dbReference type="Pfam" id="PF03540">
    <property type="entry name" value="TAF10"/>
    <property type="match status" value="1"/>
</dbReference>
<sequence length="129" mass="14493">MSLPEGTAQLLDQLDDQPPLVPDELTQYLMRKSGQDCKDPRLVRLTSLAAQRFIAEVIWDSLQLCKARLGSSNRKQLKAAGYKDKRVLTSEDLSKALADFGVTHQRSPYIVDHQPGQQQQHRQAPSLPT</sequence>
<evidence type="ECO:0000256" key="5">
    <source>
        <dbReference type="ARBA" id="ARBA00025730"/>
    </source>
</evidence>
<comment type="similarity">
    <text evidence="5">Belongs to the TAF10 family.</text>
</comment>
<proteinExistence type="inferred from homology"/>
<feature type="compositionally biased region" description="Low complexity" evidence="6">
    <location>
        <begin position="114"/>
        <end position="123"/>
    </location>
</feature>
<evidence type="ECO:0000256" key="6">
    <source>
        <dbReference type="SAM" id="MobiDB-lite"/>
    </source>
</evidence>
<dbReference type="Proteomes" id="UP000815325">
    <property type="component" value="Unassembled WGS sequence"/>
</dbReference>